<evidence type="ECO:0000313" key="1">
    <source>
        <dbReference type="EMBL" id="KAF9525419.1"/>
    </source>
</evidence>
<sequence length="251" mass="29490">MNRLTGLDLSVSYVSCLKTNFIGLERLLRARRHELHTLRIRTHDSYYSQRYHTFAEFFQSPCWHIPLPKLKTLDIEPPSSEWKDLEYAYLVRFKSSLTTLRLSPNIRWKHSEVVCLTNILTPFENLKYLELLVFNMSPALLALFAISVPQLETLRLFYNHRFATPQIPVSTSERFIQELRKYDNIFSSWNLKELDYSDMSSSGFPPVSDGKVEVALVIMLPNVQWFCGKHRDDFGTTLQPTNFINLMRYQV</sequence>
<dbReference type="OrthoDB" id="3039255at2759"/>
<keyword evidence="2" id="KW-1185">Reference proteome</keyword>
<protein>
    <submittedName>
        <fullName evidence="1">Uncharacterized protein</fullName>
    </submittedName>
</protein>
<gene>
    <name evidence="1" type="ORF">CPB83DRAFT_548903</name>
</gene>
<dbReference type="Gene3D" id="3.80.10.10">
    <property type="entry name" value="Ribonuclease Inhibitor"/>
    <property type="match status" value="1"/>
</dbReference>
<dbReference type="InterPro" id="IPR032675">
    <property type="entry name" value="LRR_dom_sf"/>
</dbReference>
<comment type="caution">
    <text evidence="1">The sequence shown here is derived from an EMBL/GenBank/DDBJ whole genome shotgun (WGS) entry which is preliminary data.</text>
</comment>
<organism evidence="1 2">
    <name type="scientific">Crepidotus variabilis</name>
    <dbReference type="NCBI Taxonomy" id="179855"/>
    <lineage>
        <taxon>Eukaryota</taxon>
        <taxon>Fungi</taxon>
        <taxon>Dikarya</taxon>
        <taxon>Basidiomycota</taxon>
        <taxon>Agaricomycotina</taxon>
        <taxon>Agaricomycetes</taxon>
        <taxon>Agaricomycetidae</taxon>
        <taxon>Agaricales</taxon>
        <taxon>Agaricineae</taxon>
        <taxon>Crepidotaceae</taxon>
        <taxon>Crepidotus</taxon>
    </lineage>
</organism>
<name>A0A9P6EAD7_9AGAR</name>
<proteinExistence type="predicted"/>
<dbReference type="AlphaFoldDB" id="A0A9P6EAD7"/>
<dbReference type="SUPFAM" id="SSF52047">
    <property type="entry name" value="RNI-like"/>
    <property type="match status" value="1"/>
</dbReference>
<dbReference type="Proteomes" id="UP000807306">
    <property type="component" value="Unassembled WGS sequence"/>
</dbReference>
<reference evidence="1" key="1">
    <citation type="submission" date="2020-11" db="EMBL/GenBank/DDBJ databases">
        <authorList>
            <consortium name="DOE Joint Genome Institute"/>
            <person name="Ahrendt S."/>
            <person name="Riley R."/>
            <person name="Andreopoulos W."/>
            <person name="Labutti K."/>
            <person name="Pangilinan J."/>
            <person name="Ruiz-Duenas F.J."/>
            <person name="Barrasa J.M."/>
            <person name="Sanchez-Garcia M."/>
            <person name="Camarero S."/>
            <person name="Miyauchi S."/>
            <person name="Serrano A."/>
            <person name="Linde D."/>
            <person name="Babiker R."/>
            <person name="Drula E."/>
            <person name="Ayuso-Fernandez I."/>
            <person name="Pacheco R."/>
            <person name="Padilla G."/>
            <person name="Ferreira P."/>
            <person name="Barriuso J."/>
            <person name="Kellner H."/>
            <person name="Castanera R."/>
            <person name="Alfaro M."/>
            <person name="Ramirez L."/>
            <person name="Pisabarro A.G."/>
            <person name="Kuo A."/>
            <person name="Tritt A."/>
            <person name="Lipzen A."/>
            <person name="He G."/>
            <person name="Yan M."/>
            <person name="Ng V."/>
            <person name="Cullen D."/>
            <person name="Martin F."/>
            <person name="Rosso M.-N."/>
            <person name="Henrissat B."/>
            <person name="Hibbett D."/>
            <person name="Martinez A.T."/>
            <person name="Grigoriev I.V."/>
        </authorList>
    </citation>
    <scope>NUCLEOTIDE SEQUENCE</scope>
    <source>
        <strain evidence="1">CBS 506.95</strain>
    </source>
</reference>
<dbReference type="EMBL" id="MU157884">
    <property type="protein sequence ID" value="KAF9525419.1"/>
    <property type="molecule type" value="Genomic_DNA"/>
</dbReference>
<evidence type="ECO:0000313" key="2">
    <source>
        <dbReference type="Proteomes" id="UP000807306"/>
    </source>
</evidence>
<accession>A0A9P6EAD7</accession>